<dbReference type="EnsemblPlants" id="Kaladp0024s0989.1.v1.1">
    <property type="protein sequence ID" value="Kaladp0024s0989.1.v1.1.CDS.1"/>
    <property type="gene ID" value="Kaladp0024s0989.v1.1"/>
</dbReference>
<name>A0A7N0T8X9_KALFE</name>
<dbReference type="Pfam" id="PF02519">
    <property type="entry name" value="Auxin_inducible"/>
    <property type="match status" value="1"/>
</dbReference>
<evidence type="ECO:0000313" key="2">
    <source>
        <dbReference type="EnsemblPlants" id="Kaladp0024s0989.1.v1.1.CDS.1"/>
    </source>
</evidence>
<dbReference type="Proteomes" id="UP000594263">
    <property type="component" value="Unplaced"/>
</dbReference>
<dbReference type="AlphaFoldDB" id="A0A7N0T8X9"/>
<sequence>MRGSMGAGLAARAKQRLQRSLNLSGANSNNVPKGHLPVYVGVRHKTRFVIPIAYLNHPSFQELLALAEEEFGFGQPAGGLSIPCTGEYFLNLVLFLSSQ</sequence>
<proteinExistence type="inferred from homology"/>
<protein>
    <recommendedName>
        <fullName evidence="4">Small auxin up regulated protein</fullName>
    </recommendedName>
</protein>
<evidence type="ECO:0000313" key="3">
    <source>
        <dbReference type="Proteomes" id="UP000594263"/>
    </source>
</evidence>
<organism evidence="2 3">
    <name type="scientific">Kalanchoe fedtschenkoi</name>
    <name type="common">Lavender scallops</name>
    <name type="synonym">South American air plant</name>
    <dbReference type="NCBI Taxonomy" id="63787"/>
    <lineage>
        <taxon>Eukaryota</taxon>
        <taxon>Viridiplantae</taxon>
        <taxon>Streptophyta</taxon>
        <taxon>Embryophyta</taxon>
        <taxon>Tracheophyta</taxon>
        <taxon>Spermatophyta</taxon>
        <taxon>Magnoliopsida</taxon>
        <taxon>eudicotyledons</taxon>
        <taxon>Gunneridae</taxon>
        <taxon>Pentapetalae</taxon>
        <taxon>Saxifragales</taxon>
        <taxon>Crassulaceae</taxon>
        <taxon>Kalanchoe</taxon>
    </lineage>
</organism>
<dbReference type="Gramene" id="Kaladp0024s0989.1.v1.1">
    <property type="protein sequence ID" value="Kaladp0024s0989.1.v1.1.CDS.1"/>
    <property type="gene ID" value="Kaladp0024s0989.v1.1"/>
</dbReference>
<accession>A0A7N0T8X9</accession>
<evidence type="ECO:0000256" key="1">
    <source>
        <dbReference type="ARBA" id="ARBA00006974"/>
    </source>
</evidence>
<dbReference type="PANTHER" id="PTHR31929">
    <property type="entry name" value="SAUR-LIKE AUXIN-RESPONSIVE PROTEIN FAMILY-RELATED"/>
    <property type="match status" value="1"/>
</dbReference>
<keyword evidence="3" id="KW-1185">Reference proteome</keyword>
<evidence type="ECO:0008006" key="4">
    <source>
        <dbReference type="Google" id="ProtNLM"/>
    </source>
</evidence>
<comment type="similarity">
    <text evidence="1">Belongs to the ARG7 family.</text>
</comment>
<reference evidence="2" key="1">
    <citation type="submission" date="2021-01" db="UniProtKB">
        <authorList>
            <consortium name="EnsemblPlants"/>
        </authorList>
    </citation>
    <scope>IDENTIFICATION</scope>
</reference>
<dbReference type="InterPro" id="IPR003676">
    <property type="entry name" value="SAUR_fam"/>
</dbReference>
<dbReference type="GO" id="GO:0009733">
    <property type="term" value="P:response to auxin"/>
    <property type="evidence" value="ECO:0007669"/>
    <property type="project" value="InterPro"/>
</dbReference>
<dbReference type="OMA" id="PCTGEYF"/>